<gene>
    <name evidence="3" type="ORF">SAMN06893096_102415</name>
</gene>
<sequence>MARGLGMVGAVDLDGGGSTTLAVDGELASSPSDTAGERPVGDAVVVTAG</sequence>
<protein>
    <recommendedName>
        <fullName evidence="2">Phosphodiester glycosidase domain-containing protein</fullName>
    </recommendedName>
</protein>
<evidence type="ECO:0000313" key="4">
    <source>
        <dbReference type="Proteomes" id="UP000198373"/>
    </source>
</evidence>
<dbReference type="EMBL" id="FZOO01000002">
    <property type="protein sequence ID" value="SNS18838.1"/>
    <property type="molecule type" value="Genomic_DNA"/>
</dbReference>
<accession>A0A239CGP6</accession>
<dbReference type="InterPro" id="IPR018711">
    <property type="entry name" value="NAGPA"/>
</dbReference>
<evidence type="ECO:0000313" key="3">
    <source>
        <dbReference type="EMBL" id="SNS18838.1"/>
    </source>
</evidence>
<dbReference type="PANTHER" id="PTHR40446:SF2">
    <property type="entry name" value="N-ACETYLGLUCOSAMINE-1-PHOSPHODIESTER ALPHA-N-ACETYLGLUCOSAMINIDASE"/>
    <property type="match status" value="1"/>
</dbReference>
<evidence type="ECO:0000256" key="1">
    <source>
        <dbReference type="SAM" id="MobiDB-lite"/>
    </source>
</evidence>
<dbReference type="Pfam" id="PF09992">
    <property type="entry name" value="NAGPA"/>
    <property type="match status" value="1"/>
</dbReference>
<dbReference type="AlphaFoldDB" id="A0A239CGP6"/>
<evidence type="ECO:0000259" key="2">
    <source>
        <dbReference type="Pfam" id="PF09992"/>
    </source>
</evidence>
<dbReference type="Proteomes" id="UP000198373">
    <property type="component" value="Unassembled WGS sequence"/>
</dbReference>
<feature type="domain" description="Phosphodiester glycosidase" evidence="2">
    <location>
        <begin position="3"/>
        <end position="47"/>
    </location>
</feature>
<organism evidence="3 4">
    <name type="scientific">Geodermatophilus pulveris</name>
    <dbReference type="NCBI Taxonomy" id="1564159"/>
    <lineage>
        <taxon>Bacteria</taxon>
        <taxon>Bacillati</taxon>
        <taxon>Actinomycetota</taxon>
        <taxon>Actinomycetes</taxon>
        <taxon>Geodermatophilales</taxon>
        <taxon>Geodermatophilaceae</taxon>
        <taxon>Geodermatophilus</taxon>
    </lineage>
</organism>
<reference evidence="4" key="1">
    <citation type="submission" date="2017-06" db="EMBL/GenBank/DDBJ databases">
        <authorList>
            <person name="Varghese N."/>
            <person name="Submissions S."/>
        </authorList>
    </citation>
    <scope>NUCLEOTIDE SEQUENCE [LARGE SCALE GENOMIC DNA]</scope>
    <source>
        <strain evidence="4">DSM 46839</strain>
    </source>
</reference>
<name>A0A239CGP6_9ACTN</name>
<feature type="region of interest" description="Disordered" evidence="1">
    <location>
        <begin position="27"/>
        <end position="49"/>
    </location>
</feature>
<proteinExistence type="predicted"/>
<keyword evidence="4" id="KW-1185">Reference proteome</keyword>
<dbReference type="PANTHER" id="PTHR40446">
    <property type="entry name" value="N-ACETYLGLUCOSAMINE-1-PHOSPHODIESTER ALPHA-N-ACETYLGLUCOSAMINIDASE"/>
    <property type="match status" value="1"/>
</dbReference>